<organism evidence="2 3">
    <name type="scientific">Paenibacillus solanacearum</name>
    <dbReference type="NCBI Taxonomy" id="2048548"/>
    <lineage>
        <taxon>Bacteria</taxon>
        <taxon>Bacillati</taxon>
        <taxon>Bacillota</taxon>
        <taxon>Bacilli</taxon>
        <taxon>Bacillales</taxon>
        <taxon>Paenibacillaceae</taxon>
        <taxon>Paenibacillus</taxon>
    </lineage>
</organism>
<feature type="transmembrane region" description="Helical" evidence="1">
    <location>
        <begin position="33"/>
        <end position="52"/>
    </location>
</feature>
<name>A0A916NJM8_9BACL</name>
<gene>
    <name evidence="2" type="ORF">PAESOLCIP111_03812</name>
</gene>
<proteinExistence type="predicted"/>
<keyword evidence="3" id="KW-1185">Reference proteome</keyword>
<sequence>MLLAACMIMAAAMIVWIDAPSLWRRGLKKELGVFSVLLLFATVLSITQIMHLKLPNPSDWMIRVYKPLSDVLFHSLE</sequence>
<evidence type="ECO:0000313" key="3">
    <source>
        <dbReference type="Proteomes" id="UP000693672"/>
    </source>
</evidence>
<protein>
    <submittedName>
        <fullName evidence="2">Uncharacterized protein</fullName>
    </submittedName>
</protein>
<keyword evidence="1" id="KW-1133">Transmembrane helix</keyword>
<dbReference type="EMBL" id="CAJVAS010000017">
    <property type="protein sequence ID" value="CAG7637065.1"/>
    <property type="molecule type" value="Genomic_DNA"/>
</dbReference>
<keyword evidence="1" id="KW-0812">Transmembrane</keyword>
<dbReference type="AlphaFoldDB" id="A0A916NJM8"/>
<reference evidence="2" key="1">
    <citation type="submission" date="2021-06" db="EMBL/GenBank/DDBJ databases">
        <authorList>
            <person name="Criscuolo A."/>
        </authorList>
    </citation>
    <scope>NUCLEOTIDE SEQUENCE</scope>
    <source>
        <strain evidence="2">CIP111600</strain>
    </source>
</reference>
<accession>A0A916NJM8</accession>
<dbReference type="Proteomes" id="UP000693672">
    <property type="component" value="Unassembled WGS sequence"/>
</dbReference>
<evidence type="ECO:0000256" key="1">
    <source>
        <dbReference type="SAM" id="Phobius"/>
    </source>
</evidence>
<keyword evidence="1" id="KW-0472">Membrane</keyword>
<comment type="caution">
    <text evidence="2">The sequence shown here is derived from an EMBL/GenBank/DDBJ whole genome shotgun (WGS) entry which is preliminary data.</text>
</comment>
<evidence type="ECO:0000313" key="2">
    <source>
        <dbReference type="EMBL" id="CAG7637065.1"/>
    </source>
</evidence>